<protein>
    <submittedName>
        <fullName evidence="1">Uncharacterized protein</fullName>
    </submittedName>
</protein>
<gene>
    <name evidence="1" type="ORF">roselon_01367</name>
</gene>
<dbReference type="STRING" id="1294273.roselon_01367"/>
<dbReference type="Proteomes" id="UP000019593">
    <property type="component" value="Chromosome"/>
</dbReference>
<dbReference type="EMBL" id="CP004372">
    <property type="protein sequence ID" value="AHM03755.1"/>
    <property type="molecule type" value="Genomic_DNA"/>
</dbReference>
<evidence type="ECO:0000313" key="1">
    <source>
        <dbReference type="EMBL" id="AHM03755.1"/>
    </source>
</evidence>
<dbReference type="KEGG" id="red:roselon_01367"/>
<sequence>MKLVTDVSLTSRPAAVAVGWTPAALFAAGEPGAWFDPSAPGALFQDAAATIPVTGPDQPVGCMLDLSGRGCHATQDDPAARPMYRRFGDIHSLEFDGLDDMLSTPGIDLTQTPQLGAFAGVRKPADIFGPYVGQGDWTAGDLGAWDLAVGASFPGSTPVLRDTYRGGYRQMSDFNTVVGRPFSGQRDDVHGVYFDMSATGQVAKIGLRINGAPPPTVALAGDDATGPGFRNDPVVIGARNGSFATICLHGLVIRGASFTPSEIAQTEAYLALRSGVTLSL</sequence>
<keyword evidence="2" id="KW-1185">Reference proteome</keyword>
<name>W8SMI2_9RHOB</name>
<reference evidence="1 2" key="1">
    <citation type="submission" date="2013-03" db="EMBL/GenBank/DDBJ databases">
        <authorList>
            <person name="Fiebig A."/>
            <person name="Goeker M."/>
            <person name="Klenk H.-P.P."/>
        </authorList>
    </citation>
    <scope>NUCLEOTIDE SEQUENCE [LARGE SCALE GENOMIC DNA]</scope>
    <source>
        <strain evidence="2">DSM 19469</strain>
    </source>
</reference>
<dbReference type="AlphaFoldDB" id="W8SMI2"/>
<proteinExistence type="predicted"/>
<dbReference type="eggNOG" id="ENOG50333AP">
    <property type="taxonomic scope" value="Bacteria"/>
</dbReference>
<dbReference type="HOGENOM" id="CLU_993512_0_0_5"/>
<dbReference type="RefSeq" id="WP_025311604.1">
    <property type="nucleotide sequence ID" value="NZ_CP004372.1"/>
</dbReference>
<dbReference type="OrthoDB" id="7865318at2"/>
<accession>W8SMI2</accession>
<evidence type="ECO:0000313" key="2">
    <source>
        <dbReference type="Proteomes" id="UP000019593"/>
    </source>
</evidence>
<organism evidence="1 2">
    <name type="scientific">Roseicyclus elongatus DSM 19469</name>
    <dbReference type="NCBI Taxonomy" id="1294273"/>
    <lineage>
        <taxon>Bacteria</taxon>
        <taxon>Pseudomonadati</taxon>
        <taxon>Pseudomonadota</taxon>
        <taxon>Alphaproteobacteria</taxon>
        <taxon>Rhodobacterales</taxon>
        <taxon>Roseobacteraceae</taxon>
        <taxon>Roseicyclus</taxon>
    </lineage>
</organism>